<evidence type="ECO:0000256" key="2">
    <source>
        <dbReference type="ARBA" id="ARBA00022475"/>
    </source>
</evidence>
<feature type="transmembrane region" description="Helical" evidence="8">
    <location>
        <begin position="340"/>
        <end position="361"/>
    </location>
</feature>
<keyword evidence="4" id="KW-0808">Transferase</keyword>
<feature type="transmembrane region" description="Helical" evidence="8">
    <location>
        <begin position="187"/>
        <end position="207"/>
    </location>
</feature>
<keyword evidence="7 8" id="KW-0472">Membrane</keyword>
<reference evidence="10" key="1">
    <citation type="submission" date="2024-07" db="EMBL/GenBank/DDBJ databases">
        <title>Complete genome sequence of Prevotella sp. YM-2024 GTC17253.</title>
        <authorList>
            <person name="Hayashi M."/>
            <person name="Muto Y."/>
            <person name="Tanaka K."/>
            <person name="Niwa H."/>
        </authorList>
    </citation>
    <scope>NUCLEOTIDE SEQUENCE</scope>
    <source>
        <strain evidence="10">GTC17253</strain>
    </source>
</reference>
<gene>
    <name evidence="10" type="ORF">GTC17253_20520</name>
</gene>
<keyword evidence="6 8" id="KW-1133">Transmembrane helix</keyword>
<name>A0AB33IWS9_9BACT</name>
<evidence type="ECO:0000256" key="6">
    <source>
        <dbReference type="ARBA" id="ARBA00022989"/>
    </source>
</evidence>
<dbReference type="GO" id="GO:0009103">
    <property type="term" value="P:lipopolysaccharide biosynthetic process"/>
    <property type="evidence" value="ECO:0007669"/>
    <property type="project" value="UniProtKB-ARBA"/>
</dbReference>
<protein>
    <recommendedName>
        <fullName evidence="9">Glycosyltransferase RgtA/B/C/D-like domain-containing protein</fullName>
    </recommendedName>
</protein>
<dbReference type="GO" id="GO:0010041">
    <property type="term" value="P:response to iron(III) ion"/>
    <property type="evidence" value="ECO:0007669"/>
    <property type="project" value="TreeGrafter"/>
</dbReference>
<feature type="transmembrane region" description="Helical" evidence="8">
    <location>
        <begin position="316"/>
        <end position="334"/>
    </location>
</feature>
<dbReference type="InterPro" id="IPR038731">
    <property type="entry name" value="RgtA/B/C-like"/>
</dbReference>
<evidence type="ECO:0000256" key="1">
    <source>
        <dbReference type="ARBA" id="ARBA00004651"/>
    </source>
</evidence>
<feature type="transmembrane region" description="Helical" evidence="8">
    <location>
        <begin position="96"/>
        <end position="116"/>
    </location>
</feature>
<accession>A0AB33IWS9</accession>
<evidence type="ECO:0000313" key="10">
    <source>
        <dbReference type="EMBL" id="BFO72086.1"/>
    </source>
</evidence>
<evidence type="ECO:0000256" key="7">
    <source>
        <dbReference type="ARBA" id="ARBA00023136"/>
    </source>
</evidence>
<evidence type="ECO:0000256" key="4">
    <source>
        <dbReference type="ARBA" id="ARBA00022679"/>
    </source>
</evidence>
<feature type="transmembrane region" description="Helical" evidence="8">
    <location>
        <begin position="270"/>
        <end position="295"/>
    </location>
</feature>
<evidence type="ECO:0000256" key="5">
    <source>
        <dbReference type="ARBA" id="ARBA00022692"/>
    </source>
</evidence>
<evidence type="ECO:0000256" key="8">
    <source>
        <dbReference type="SAM" id="Phobius"/>
    </source>
</evidence>
<keyword evidence="2" id="KW-1003">Cell membrane</keyword>
<dbReference type="PANTHER" id="PTHR33908">
    <property type="entry name" value="MANNOSYLTRANSFERASE YKCB-RELATED"/>
    <property type="match status" value="1"/>
</dbReference>
<dbReference type="GO" id="GO:0005886">
    <property type="term" value="C:plasma membrane"/>
    <property type="evidence" value="ECO:0007669"/>
    <property type="project" value="UniProtKB-SubCell"/>
</dbReference>
<dbReference type="InterPro" id="IPR050297">
    <property type="entry name" value="LipidA_mod_glycosyltrf_83"/>
</dbReference>
<keyword evidence="3" id="KW-0328">Glycosyltransferase</keyword>
<evidence type="ECO:0000256" key="3">
    <source>
        <dbReference type="ARBA" id="ARBA00022676"/>
    </source>
</evidence>
<feature type="transmembrane region" description="Helical" evidence="8">
    <location>
        <begin position="219"/>
        <end position="238"/>
    </location>
</feature>
<feature type="transmembrane region" description="Helical" evidence="8">
    <location>
        <begin position="368"/>
        <end position="389"/>
    </location>
</feature>
<dbReference type="PANTHER" id="PTHR33908:SF3">
    <property type="entry name" value="UNDECAPRENYL PHOSPHATE-ALPHA-4-AMINO-4-DEOXY-L-ARABINOSE ARABINOSYL TRANSFERASE"/>
    <property type="match status" value="1"/>
</dbReference>
<comment type="subcellular location">
    <subcellularLocation>
        <location evidence="1">Cell membrane</location>
        <topology evidence="1">Multi-pass membrane protein</topology>
    </subcellularLocation>
</comment>
<dbReference type="EMBL" id="AP035785">
    <property type="protein sequence ID" value="BFO72086.1"/>
    <property type="molecule type" value="Genomic_DNA"/>
</dbReference>
<dbReference type="GO" id="GO:0016763">
    <property type="term" value="F:pentosyltransferase activity"/>
    <property type="evidence" value="ECO:0007669"/>
    <property type="project" value="TreeGrafter"/>
</dbReference>
<dbReference type="AlphaFoldDB" id="A0AB33IWS9"/>
<sequence length="581" mass="66638">MAIFAVKISIKDMSENRGVLFWTLLFVAIVTTLPFLGLTEFYSKGEPREAVVALSMLKDGNWILPINNGGDIPYKPPFFHWIIALLSLPQGYVSEFTARLPSALSLIIMVIGGYLFNARRQNASIAFMTAMLTLSAFEVHRAGMACRVDMLLTLCMVGSYWLLYRWWERGMRGFPLWAVLSMSGAALTKGPVGILLPCFVIGVFMLIRGIRWWKVFSRLTLLAIAACIIPALWYIAAYHQAGNHFLSLVMEENFGRFTGTMSYASHEHPFTYNFMTLFVGWTPWTLLAVFSLFSIKWQRPHCFVNPLRRLRTCDSFQLFTWLAFGLTLFFYCIPSSKRSVYLLPCYPFMALLLAQYIVGLIQQHRRTVNTFVATMSVLGVLLVIAFIIIRAGVIPDTIFHGKHAEDNILTLHALENAPLCFGNILLLALPVLIGIPAFYTAVRHSQPYSTRHLMVAHMFSIVFVIFMLLDGFILPTVLNVKSERPLAEFINHRYTKESVYQYLETPMLHFFGTDFYTGDRIRQFELDRPAKGVVMLKASEKEAFIHRHQNYQFVNDWHSARRLAEVKDTIYFYRFKRSSTK</sequence>
<feature type="domain" description="Glycosyltransferase RgtA/B/C/D-like" evidence="9">
    <location>
        <begin position="75"/>
        <end position="233"/>
    </location>
</feature>
<evidence type="ECO:0000259" key="9">
    <source>
        <dbReference type="Pfam" id="PF13231"/>
    </source>
</evidence>
<feature type="transmembrane region" description="Helical" evidence="8">
    <location>
        <begin position="151"/>
        <end position="167"/>
    </location>
</feature>
<dbReference type="Pfam" id="PF13231">
    <property type="entry name" value="PMT_2"/>
    <property type="match status" value="1"/>
</dbReference>
<organism evidence="10">
    <name type="scientific">Prevotella sp. GTC17253</name>
    <dbReference type="NCBI Taxonomy" id="3236793"/>
    <lineage>
        <taxon>Bacteria</taxon>
        <taxon>Pseudomonadati</taxon>
        <taxon>Bacteroidota</taxon>
        <taxon>Bacteroidia</taxon>
        <taxon>Bacteroidales</taxon>
        <taxon>Prevotellaceae</taxon>
        <taxon>Prevotella</taxon>
    </lineage>
</organism>
<feature type="transmembrane region" description="Helical" evidence="8">
    <location>
        <begin position="454"/>
        <end position="474"/>
    </location>
</feature>
<feature type="transmembrane region" description="Helical" evidence="8">
    <location>
        <begin position="421"/>
        <end position="442"/>
    </location>
</feature>
<feature type="transmembrane region" description="Helical" evidence="8">
    <location>
        <begin position="19"/>
        <end position="38"/>
    </location>
</feature>
<keyword evidence="5 8" id="KW-0812">Transmembrane</keyword>
<proteinExistence type="predicted"/>